<dbReference type="EMBL" id="CM055093">
    <property type="protein sequence ID" value="KAJ7566850.1"/>
    <property type="molecule type" value="Genomic_DNA"/>
</dbReference>
<comment type="caution">
    <text evidence="1">The sequence shown here is derived from an EMBL/GenBank/DDBJ whole genome shotgun (WGS) entry which is preliminary data.</text>
</comment>
<dbReference type="Proteomes" id="UP001162992">
    <property type="component" value="Chromosome 2"/>
</dbReference>
<accession>A0ACC2EK35</accession>
<gene>
    <name evidence="1" type="ORF">O6H91_02G121200</name>
</gene>
<evidence type="ECO:0000313" key="1">
    <source>
        <dbReference type="EMBL" id="KAJ7566850.1"/>
    </source>
</evidence>
<organism evidence="1 2">
    <name type="scientific">Diphasiastrum complanatum</name>
    <name type="common">Issler's clubmoss</name>
    <name type="synonym">Lycopodium complanatum</name>
    <dbReference type="NCBI Taxonomy" id="34168"/>
    <lineage>
        <taxon>Eukaryota</taxon>
        <taxon>Viridiplantae</taxon>
        <taxon>Streptophyta</taxon>
        <taxon>Embryophyta</taxon>
        <taxon>Tracheophyta</taxon>
        <taxon>Lycopodiopsida</taxon>
        <taxon>Lycopodiales</taxon>
        <taxon>Lycopodiaceae</taxon>
        <taxon>Lycopodioideae</taxon>
        <taxon>Diphasiastrum</taxon>
    </lineage>
</organism>
<reference evidence="2" key="1">
    <citation type="journal article" date="2024" name="Proc. Natl. Acad. Sci. U.S.A.">
        <title>Extraordinary preservation of gene collinearity over three hundred million years revealed in homosporous lycophytes.</title>
        <authorList>
            <person name="Li C."/>
            <person name="Wickell D."/>
            <person name="Kuo L.Y."/>
            <person name="Chen X."/>
            <person name="Nie B."/>
            <person name="Liao X."/>
            <person name="Peng D."/>
            <person name="Ji J."/>
            <person name="Jenkins J."/>
            <person name="Williams M."/>
            <person name="Shu S."/>
            <person name="Plott C."/>
            <person name="Barry K."/>
            <person name="Rajasekar S."/>
            <person name="Grimwood J."/>
            <person name="Han X."/>
            <person name="Sun S."/>
            <person name="Hou Z."/>
            <person name="He W."/>
            <person name="Dai G."/>
            <person name="Sun C."/>
            <person name="Schmutz J."/>
            <person name="Leebens-Mack J.H."/>
            <person name="Li F.W."/>
            <person name="Wang L."/>
        </authorList>
    </citation>
    <scope>NUCLEOTIDE SEQUENCE [LARGE SCALE GENOMIC DNA]</scope>
    <source>
        <strain evidence="2">cv. PW_Plant_1</strain>
    </source>
</reference>
<protein>
    <submittedName>
        <fullName evidence="1">Uncharacterized protein</fullName>
    </submittedName>
</protein>
<name>A0ACC2EK35_DIPCM</name>
<evidence type="ECO:0000313" key="2">
    <source>
        <dbReference type="Proteomes" id="UP001162992"/>
    </source>
</evidence>
<keyword evidence="2" id="KW-1185">Reference proteome</keyword>
<sequence length="301" mass="33826">MACRGFLQLILKLLNLLLIIVGVIMIVYSLWMLKEWHTHPKPPSVETASSMAVANMPFGSAPSLPNTQIEEKVPEMRLKRPLLLLTYKSSLEDHPFLPAPWFIYGFLGIGIFVTLIPFLGYIAAETSHGCCLSCYTFFLGIVLLLQAAIAATIFFDHHWEQDIPKDPTGEFEHLKDFVMENFKLCKWVGLGVVVVEALSLLFAMIFQAVVSGARRTGYDSDDDYVAPRSYRQPLLNRQPTQGANVTATSDSRPPRNDAWSTRLREKYGLNTAQFSYTASEPRMLLQQNGTPEEKKGCCSIM</sequence>
<proteinExistence type="predicted"/>